<evidence type="ECO:0000313" key="3">
    <source>
        <dbReference type="Proteomes" id="UP001597475"/>
    </source>
</evidence>
<reference evidence="3" key="1">
    <citation type="journal article" date="2019" name="Int. J. Syst. Evol. Microbiol.">
        <title>The Global Catalogue of Microorganisms (GCM) 10K type strain sequencing project: providing services to taxonomists for standard genome sequencing and annotation.</title>
        <authorList>
            <consortium name="The Broad Institute Genomics Platform"/>
            <consortium name="The Broad Institute Genome Sequencing Center for Infectious Disease"/>
            <person name="Wu L."/>
            <person name="Ma J."/>
        </authorList>
    </citation>
    <scope>NUCLEOTIDE SEQUENCE [LARGE SCALE GENOMIC DNA]</scope>
    <source>
        <strain evidence="3">KCTC 33842</strain>
    </source>
</reference>
<dbReference type="PIRSF" id="PIRSF014979">
    <property type="entry name" value="UCP014979"/>
    <property type="match status" value="1"/>
</dbReference>
<protein>
    <recommendedName>
        <fullName evidence="4">DUF11 domain-containing protein</fullName>
    </recommendedName>
</protein>
<accession>A0ABW5P377</accession>
<feature type="chain" id="PRO_5047266679" description="DUF11 domain-containing protein" evidence="1">
    <location>
        <begin position="23"/>
        <end position="165"/>
    </location>
</feature>
<dbReference type="Proteomes" id="UP001597475">
    <property type="component" value="Unassembled WGS sequence"/>
</dbReference>
<evidence type="ECO:0008006" key="4">
    <source>
        <dbReference type="Google" id="ProtNLM"/>
    </source>
</evidence>
<proteinExistence type="predicted"/>
<evidence type="ECO:0000256" key="1">
    <source>
        <dbReference type="SAM" id="SignalP"/>
    </source>
</evidence>
<dbReference type="RefSeq" id="WP_386844601.1">
    <property type="nucleotide sequence ID" value="NZ_JBHUMK010000034.1"/>
</dbReference>
<keyword evidence="1" id="KW-0732">Signal</keyword>
<dbReference type="InterPro" id="IPR014468">
    <property type="entry name" value="UCP014979"/>
</dbReference>
<gene>
    <name evidence="2" type="ORF">ACFSR9_07710</name>
</gene>
<dbReference type="EMBL" id="JBHUMK010000034">
    <property type="protein sequence ID" value="MFD2609318.1"/>
    <property type="molecule type" value="Genomic_DNA"/>
</dbReference>
<feature type="signal peptide" evidence="1">
    <location>
        <begin position="1"/>
        <end position="22"/>
    </location>
</feature>
<evidence type="ECO:0000313" key="2">
    <source>
        <dbReference type="EMBL" id="MFD2609318.1"/>
    </source>
</evidence>
<name>A0ABW5P377_9DEIO</name>
<organism evidence="2 3">
    <name type="scientific">Deinococcus taklimakanensis</name>
    <dbReference type="NCBI Taxonomy" id="536443"/>
    <lineage>
        <taxon>Bacteria</taxon>
        <taxon>Thermotogati</taxon>
        <taxon>Deinococcota</taxon>
        <taxon>Deinococci</taxon>
        <taxon>Deinococcales</taxon>
        <taxon>Deinococcaceae</taxon>
        <taxon>Deinococcus</taxon>
    </lineage>
</organism>
<keyword evidence="3" id="KW-1185">Reference proteome</keyword>
<comment type="caution">
    <text evidence="2">The sequence shown here is derived from an EMBL/GenBank/DDBJ whole genome shotgun (WGS) entry which is preliminary data.</text>
</comment>
<sequence length="165" mass="17548">MKRSTPLILALVVGGTLAQTQAATPLSLNLVMSLVKNVTVNGKVTEQLTPAPKSVLPGDVLSQVVTVTNTGKIVQRGSVVRLPVPASTVYLAPEKGMAAARTEYSIDGGKTFSANPKRKVTVTENGKSVTREVPAKPNEYQSVRWTVPELAPGQSLKLGYRIQVK</sequence>